<dbReference type="EMBL" id="MNQH01000002">
    <property type="protein sequence ID" value="OKY96235.1"/>
    <property type="molecule type" value="Genomic_DNA"/>
</dbReference>
<dbReference type="GeneID" id="73803488"/>
<accession>A0A1Q6FBJ7</accession>
<dbReference type="STRING" id="28117.BHV66_02630"/>
<evidence type="ECO:0000313" key="2">
    <source>
        <dbReference type="Proteomes" id="UP000187417"/>
    </source>
</evidence>
<name>A0A1Q6FBJ7_9BACT</name>
<protein>
    <submittedName>
        <fullName evidence="1">Uncharacterized protein</fullName>
    </submittedName>
</protein>
<proteinExistence type="predicted"/>
<evidence type="ECO:0000313" key="1">
    <source>
        <dbReference type="EMBL" id="OKY96235.1"/>
    </source>
</evidence>
<dbReference type="Proteomes" id="UP000187417">
    <property type="component" value="Unassembled WGS sequence"/>
</dbReference>
<sequence>MTGKIGYFLFALLVLTTGTLCRQQLPVQYASGGDSVGSLTQHVPPQEKSGLHYFHHSFIASETVSEVIAPMLHINCRQLASATPSLRPSEKSPLPCSNRPANPHPDAVDYYVFSLGKIRI</sequence>
<dbReference type="RefSeq" id="WP_004329276.1">
    <property type="nucleotide sequence ID" value="NZ_BAAFKT010000008.1"/>
</dbReference>
<comment type="caution">
    <text evidence="1">The sequence shown here is derived from an EMBL/GenBank/DDBJ whole genome shotgun (WGS) entry which is preliminary data.</text>
</comment>
<organism evidence="1 2">
    <name type="scientific">Alistipes putredinis</name>
    <dbReference type="NCBI Taxonomy" id="28117"/>
    <lineage>
        <taxon>Bacteria</taxon>
        <taxon>Pseudomonadati</taxon>
        <taxon>Bacteroidota</taxon>
        <taxon>Bacteroidia</taxon>
        <taxon>Bacteroidales</taxon>
        <taxon>Rikenellaceae</taxon>
        <taxon>Alistipes</taxon>
    </lineage>
</organism>
<dbReference type="AlphaFoldDB" id="A0A1Q6FBJ7"/>
<reference evidence="1 2" key="1">
    <citation type="journal article" date="2016" name="Nat. Biotechnol.">
        <title>Measurement of bacterial replication rates in microbial communities.</title>
        <authorList>
            <person name="Brown C.T."/>
            <person name="Olm M.R."/>
            <person name="Thomas B.C."/>
            <person name="Banfield J.F."/>
        </authorList>
    </citation>
    <scope>NUCLEOTIDE SEQUENCE [LARGE SCALE GENOMIC DNA]</scope>
    <source>
        <strain evidence="1">CAG:67_53_122</strain>
    </source>
</reference>
<gene>
    <name evidence="1" type="ORF">BHV66_02630</name>
</gene>